<dbReference type="OrthoDB" id="4050641at2"/>
<proteinExistence type="predicted"/>
<dbReference type="EMBL" id="RJJQ01000020">
    <property type="protein sequence ID" value="RNI19502.1"/>
    <property type="molecule type" value="Genomic_DNA"/>
</dbReference>
<evidence type="ECO:0000256" key="3">
    <source>
        <dbReference type="ARBA" id="ARBA00023163"/>
    </source>
</evidence>
<organism evidence="6 7">
    <name type="scientific">Flexivirga caeni</name>
    <dbReference type="NCBI Taxonomy" id="2294115"/>
    <lineage>
        <taxon>Bacteria</taxon>
        <taxon>Bacillati</taxon>
        <taxon>Actinomycetota</taxon>
        <taxon>Actinomycetes</taxon>
        <taxon>Micrococcales</taxon>
        <taxon>Dermacoccaceae</taxon>
        <taxon>Flexivirga</taxon>
    </lineage>
</organism>
<keyword evidence="2" id="KW-0238">DNA-binding</keyword>
<keyword evidence="1" id="KW-0805">Transcription regulation</keyword>
<evidence type="ECO:0000259" key="4">
    <source>
        <dbReference type="Pfam" id="PF01037"/>
    </source>
</evidence>
<dbReference type="SMART" id="SM00344">
    <property type="entry name" value="HTH_ASNC"/>
    <property type="match status" value="1"/>
</dbReference>
<evidence type="ECO:0000256" key="2">
    <source>
        <dbReference type="ARBA" id="ARBA00023125"/>
    </source>
</evidence>
<dbReference type="AlphaFoldDB" id="A0A3M9M211"/>
<feature type="domain" description="HTH asnC-type" evidence="5">
    <location>
        <begin position="13"/>
        <end position="53"/>
    </location>
</feature>
<accession>A0A3M9M211</accession>
<evidence type="ECO:0000313" key="6">
    <source>
        <dbReference type="EMBL" id="RNI19502.1"/>
    </source>
</evidence>
<evidence type="ECO:0000313" key="7">
    <source>
        <dbReference type="Proteomes" id="UP000271678"/>
    </source>
</evidence>
<dbReference type="InterPro" id="IPR019887">
    <property type="entry name" value="Tscrpt_reg_AsnC/Lrp_C"/>
</dbReference>
<comment type="caution">
    <text evidence="6">The sequence shown here is derived from an EMBL/GenBank/DDBJ whole genome shotgun (WGS) entry which is preliminary data.</text>
</comment>
<feature type="domain" description="Transcription regulator AsnC/Lrp ligand binding" evidence="4">
    <location>
        <begin position="251"/>
        <end position="315"/>
    </location>
</feature>
<keyword evidence="7" id="KW-1185">Reference proteome</keyword>
<evidence type="ECO:0000259" key="5">
    <source>
        <dbReference type="Pfam" id="PF13404"/>
    </source>
</evidence>
<dbReference type="GO" id="GO:0043200">
    <property type="term" value="P:response to amino acid"/>
    <property type="evidence" value="ECO:0007669"/>
    <property type="project" value="TreeGrafter"/>
</dbReference>
<dbReference type="SUPFAM" id="SSF54909">
    <property type="entry name" value="Dimeric alpha+beta barrel"/>
    <property type="match status" value="1"/>
</dbReference>
<dbReference type="InterPro" id="IPR000485">
    <property type="entry name" value="AsnC-type_HTH_dom"/>
</dbReference>
<name>A0A3M9M211_9MICO</name>
<dbReference type="RefSeq" id="WP_123272650.1">
    <property type="nucleotide sequence ID" value="NZ_RJJQ01000020.1"/>
</dbReference>
<dbReference type="SUPFAM" id="SSF46785">
    <property type="entry name" value="Winged helix' DNA-binding domain"/>
    <property type="match status" value="1"/>
</dbReference>
<dbReference type="Proteomes" id="UP000271678">
    <property type="component" value="Unassembled WGS sequence"/>
</dbReference>
<dbReference type="InterPro" id="IPR019888">
    <property type="entry name" value="Tscrpt_reg_AsnC-like"/>
</dbReference>
<gene>
    <name evidence="6" type="ORF">EFY87_16860</name>
</gene>
<evidence type="ECO:0000256" key="1">
    <source>
        <dbReference type="ARBA" id="ARBA00023015"/>
    </source>
</evidence>
<keyword evidence="3" id="KW-0804">Transcription</keyword>
<dbReference type="Pfam" id="PF01037">
    <property type="entry name" value="AsnC_trans_reg"/>
    <property type="match status" value="1"/>
</dbReference>
<dbReference type="Gene3D" id="3.30.70.920">
    <property type="match status" value="1"/>
</dbReference>
<sequence>MAAAPGKKSATVDEMDIKLTHALQTAPRAPFAVIGSVLGVSEQTVARRYRRLRTSGAARVIGFVDPEPLGRQNWMLRLFCRPDASGRISHALARRDDVQWVAILQGGTEVDCVLRPRTLDDQDQLLLQQLPRTVQITGIEAEAVLHVFRGSTTQDWRVGPDFLTPDQEAQLLAGTPERSDRPVQLTERDEPLLQALMLDGRASYADLCAAGGGWTEAQVRRRVTELREGGLLYFDVDLDDAFFGNPLVARVLLTVAPAHLHAVGEAMARHPSVRFCAATTGSTSIMLSVGFPDVDSLYRFVSEDVARLDGVAQAQVEPITRAVKRAGTIVR</sequence>
<dbReference type="Pfam" id="PF13404">
    <property type="entry name" value="HTH_AsnC-type"/>
    <property type="match status" value="1"/>
</dbReference>
<reference evidence="6 7" key="1">
    <citation type="submission" date="2018-11" db="EMBL/GenBank/DDBJ databases">
        <title>Draft genome of Simplicispira Flexivirga sp. BO-16.</title>
        <authorList>
            <person name="Im W.T."/>
        </authorList>
    </citation>
    <scope>NUCLEOTIDE SEQUENCE [LARGE SCALE GENOMIC DNA]</scope>
    <source>
        <strain evidence="6 7">BO-16</strain>
    </source>
</reference>
<dbReference type="InterPro" id="IPR036388">
    <property type="entry name" value="WH-like_DNA-bd_sf"/>
</dbReference>
<dbReference type="Gene3D" id="1.10.10.10">
    <property type="entry name" value="Winged helix-like DNA-binding domain superfamily/Winged helix DNA-binding domain"/>
    <property type="match status" value="2"/>
</dbReference>
<dbReference type="GO" id="GO:0005829">
    <property type="term" value="C:cytosol"/>
    <property type="evidence" value="ECO:0007669"/>
    <property type="project" value="TreeGrafter"/>
</dbReference>
<dbReference type="PANTHER" id="PTHR30154">
    <property type="entry name" value="LEUCINE-RESPONSIVE REGULATORY PROTEIN"/>
    <property type="match status" value="1"/>
</dbReference>
<dbReference type="GO" id="GO:0043565">
    <property type="term" value="F:sequence-specific DNA binding"/>
    <property type="evidence" value="ECO:0007669"/>
    <property type="project" value="InterPro"/>
</dbReference>
<dbReference type="InterPro" id="IPR011008">
    <property type="entry name" value="Dimeric_a/b-barrel"/>
</dbReference>
<dbReference type="InterPro" id="IPR036390">
    <property type="entry name" value="WH_DNA-bd_sf"/>
</dbReference>
<dbReference type="PANTHER" id="PTHR30154:SF34">
    <property type="entry name" value="TRANSCRIPTIONAL REGULATOR AZLB"/>
    <property type="match status" value="1"/>
</dbReference>
<protein>
    <submittedName>
        <fullName evidence="6">AsnC family transcriptional regulator</fullName>
    </submittedName>
</protein>